<dbReference type="PROSITE" id="PS51257">
    <property type="entry name" value="PROKAR_LIPOPROTEIN"/>
    <property type="match status" value="1"/>
</dbReference>
<dbReference type="OMA" id="DQAYCYA"/>
<comment type="subcellular location">
    <subcellularLocation>
        <location evidence="1">Membrane</location>
        <topology evidence="1">Multi-pass membrane protein</topology>
    </subcellularLocation>
</comment>
<evidence type="ECO:0000313" key="7">
    <source>
        <dbReference type="Proteomes" id="UP000011713"/>
    </source>
</evidence>
<dbReference type="PRINTS" id="PR00259">
    <property type="entry name" value="TMFOUR"/>
</dbReference>
<keyword evidence="4 5" id="KW-0472">Membrane</keyword>
<evidence type="ECO:0000256" key="5">
    <source>
        <dbReference type="SAM" id="Phobius"/>
    </source>
</evidence>
<dbReference type="HOGENOM" id="CLU_063367_0_0_1"/>
<evidence type="ECO:0000256" key="3">
    <source>
        <dbReference type="ARBA" id="ARBA00022989"/>
    </source>
</evidence>
<proteinExistence type="predicted"/>
<evidence type="ECO:0000313" key="6">
    <source>
        <dbReference type="EnsemblProtists" id="HpaP813844"/>
    </source>
</evidence>
<name>M4C426_HYAAE</name>
<sequence length="330" mass="36012">MVSDNMRTTTLAFEFCHGIPERTGISTMGLCACLTKCVSELILITVNCILALGGALVLYLGIYLQHTGWVGVIQSYWSPINGIVTALIVIGSVIIGLAVLGFVAALCRWRIGLCIYAALVLFIFTVFVIAAVAAFLIWHRANDWEDSVYPASSDEESVKETFDQAYCYAQGAYVCNQASVSEALEMFVPTLQSSIISLFENVTGGVNGLCDGYLSDYVEISGVCDGCNQAREFKNFSSVIDWANEKCPRTAESLMFCGGILSIGDTTTSAGTAPYSMCRVEFLQLVEKYTLWLGIGSTIVCAGALMVVTFACILRRRDRCPQTHFAYERF</sequence>
<accession>M4C426</accession>
<feature type="transmembrane region" description="Helical" evidence="5">
    <location>
        <begin position="289"/>
        <end position="314"/>
    </location>
</feature>
<dbReference type="AlphaFoldDB" id="M4C426"/>
<protein>
    <recommendedName>
        <fullName evidence="8">Tetraspanin</fullName>
    </recommendedName>
</protein>
<dbReference type="GO" id="GO:0016020">
    <property type="term" value="C:membrane"/>
    <property type="evidence" value="ECO:0007669"/>
    <property type="project" value="UniProtKB-SubCell"/>
</dbReference>
<evidence type="ECO:0000256" key="2">
    <source>
        <dbReference type="ARBA" id="ARBA00022692"/>
    </source>
</evidence>
<dbReference type="VEuPathDB" id="FungiDB:HpaG813844"/>
<dbReference type="InterPro" id="IPR018499">
    <property type="entry name" value="Tetraspanin/Peripherin"/>
</dbReference>
<keyword evidence="3 5" id="KW-1133">Transmembrane helix</keyword>
<feature type="transmembrane region" description="Helical" evidence="5">
    <location>
        <begin position="41"/>
        <end position="62"/>
    </location>
</feature>
<dbReference type="EMBL" id="ABWE02002914">
    <property type="status" value="NOT_ANNOTATED_CDS"/>
    <property type="molecule type" value="Genomic_DNA"/>
</dbReference>
<evidence type="ECO:0008006" key="8">
    <source>
        <dbReference type="Google" id="ProtNLM"/>
    </source>
</evidence>
<dbReference type="Proteomes" id="UP000011713">
    <property type="component" value="Unassembled WGS sequence"/>
</dbReference>
<evidence type="ECO:0000256" key="1">
    <source>
        <dbReference type="ARBA" id="ARBA00004141"/>
    </source>
</evidence>
<dbReference type="InParanoid" id="M4C426"/>
<dbReference type="EnsemblProtists" id="HpaT813844">
    <property type="protein sequence ID" value="HpaP813844"/>
    <property type="gene ID" value="HpaG813844"/>
</dbReference>
<keyword evidence="2 5" id="KW-0812">Transmembrane</keyword>
<reference evidence="7" key="1">
    <citation type="journal article" date="2010" name="Science">
        <title>Signatures of adaptation to obligate biotrophy in the Hyaloperonospora arabidopsidis genome.</title>
        <authorList>
            <person name="Baxter L."/>
            <person name="Tripathy S."/>
            <person name="Ishaque N."/>
            <person name="Boot N."/>
            <person name="Cabral A."/>
            <person name="Kemen E."/>
            <person name="Thines M."/>
            <person name="Ah-Fong A."/>
            <person name="Anderson R."/>
            <person name="Badejoko W."/>
            <person name="Bittner-Eddy P."/>
            <person name="Boore J.L."/>
            <person name="Chibucos M.C."/>
            <person name="Coates M."/>
            <person name="Dehal P."/>
            <person name="Delehaunty K."/>
            <person name="Dong S."/>
            <person name="Downton P."/>
            <person name="Dumas B."/>
            <person name="Fabro G."/>
            <person name="Fronick C."/>
            <person name="Fuerstenberg S.I."/>
            <person name="Fulton L."/>
            <person name="Gaulin E."/>
            <person name="Govers F."/>
            <person name="Hughes L."/>
            <person name="Humphray S."/>
            <person name="Jiang R.H."/>
            <person name="Judelson H."/>
            <person name="Kamoun S."/>
            <person name="Kyung K."/>
            <person name="Meijer H."/>
            <person name="Minx P."/>
            <person name="Morris P."/>
            <person name="Nelson J."/>
            <person name="Phuntumart V."/>
            <person name="Qutob D."/>
            <person name="Rehmany A."/>
            <person name="Rougon-Cardoso A."/>
            <person name="Ryden P."/>
            <person name="Torto-Alalibo T."/>
            <person name="Studholme D."/>
            <person name="Wang Y."/>
            <person name="Win J."/>
            <person name="Wood J."/>
            <person name="Clifton S.W."/>
            <person name="Rogers J."/>
            <person name="Van den Ackerveken G."/>
            <person name="Jones J.D."/>
            <person name="McDowell J.M."/>
            <person name="Beynon J."/>
            <person name="Tyler B.M."/>
        </authorList>
    </citation>
    <scope>NUCLEOTIDE SEQUENCE [LARGE SCALE GENOMIC DNA]</scope>
    <source>
        <strain evidence="7">Emoy2</strain>
    </source>
</reference>
<keyword evidence="7" id="KW-1185">Reference proteome</keyword>
<reference evidence="6" key="2">
    <citation type="submission" date="2015-06" db="UniProtKB">
        <authorList>
            <consortium name="EnsemblProtists"/>
        </authorList>
    </citation>
    <scope>IDENTIFICATION</scope>
    <source>
        <strain evidence="6">Emoy2</strain>
    </source>
</reference>
<feature type="transmembrane region" description="Helical" evidence="5">
    <location>
        <begin position="113"/>
        <end position="138"/>
    </location>
</feature>
<evidence type="ECO:0000256" key="4">
    <source>
        <dbReference type="ARBA" id="ARBA00023136"/>
    </source>
</evidence>
<organism evidence="6 7">
    <name type="scientific">Hyaloperonospora arabidopsidis (strain Emoy2)</name>
    <name type="common">Downy mildew agent</name>
    <name type="synonym">Peronospora arabidopsidis</name>
    <dbReference type="NCBI Taxonomy" id="559515"/>
    <lineage>
        <taxon>Eukaryota</taxon>
        <taxon>Sar</taxon>
        <taxon>Stramenopiles</taxon>
        <taxon>Oomycota</taxon>
        <taxon>Peronosporomycetes</taxon>
        <taxon>Peronosporales</taxon>
        <taxon>Peronosporaceae</taxon>
        <taxon>Hyaloperonospora</taxon>
    </lineage>
</organism>
<dbReference type="eggNOG" id="ENOG502QQJJ">
    <property type="taxonomic scope" value="Eukaryota"/>
</dbReference>
<dbReference type="STRING" id="559515.M4C426"/>
<dbReference type="Pfam" id="PF00335">
    <property type="entry name" value="Tetraspanin"/>
    <property type="match status" value="1"/>
</dbReference>
<feature type="transmembrane region" description="Helical" evidence="5">
    <location>
        <begin position="82"/>
        <end position="106"/>
    </location>
</feature>